<dbReference type="EMBL" id="BFEA01000066">
    <property type="protein sequence ID" value="GBG65869.1"/>
    <property type="molecule type" value="Genomic_DNA"/>
</dbReference>
<dbReference type="Proteomes" id="UP000265515">
    <property type="component" value="Unassembled WGS sequence"/>
</dbReference>
<sequence length="382" mass="42828">MIYYLHEFVKTRVADTRNACEFVQTTGERNWDPKPDMYWKLSGNKRTEVWDFLFQPGLLGPTDLEYSRRRNLVFGVLNGYHDAPRESVSHFLIRLEHVYFTLAEPLTLENYKSHFDEEDPFDAEDMEELSDSETFDFESMPLPRVVGQNHDTWQNDRLYFFGKHHRFTAEDVWGHNVVWHPRIFQPAVKNGMWVMAMKEADGKWSGLKRLGAGAFKRTARPALVEHLNLMNTERNDPDVVVYAEQKLNELYANNMLEFRAPFYTLETAPSRGIDWRMPQPPSGGQHLGGGGGGDEGDGGGGGGDGSQFAGKGTGKTSSVEKASDGKGSGGKDSGEKGSGGKGSGGKRRMFGSPQYMETDPHCVGSRDSDMRDKPPKGLIKCE</sequence>
<name>A0A388K767_CHABU</name>
<feature type="compositionally biased region" description="Gly residues" evidence="1">
    <location>
        <begin position="285"/>
        <end position="305"/>
    </location>
</feature>
<accession>A0A388K767</accession>
<feature type="compositionally biased region" description="Gly residues" evidence="1">
    <location>
        <begin position="326"/>
        <end position="343"/>
    </location>
</feature>
<feature type="compositionally biased region" description="Basic and acidic residues" evidence="1">
    <location>
        <begin position="358"/>
        <end position="382"/>
    </location>
</feature>
<evidence type="ECO:0000313" key="3">
    <source>
        <dbReference type="Proteomes" id="UP000265515"/>
    </source>
</evidence>
<protein>
    <submittedName>
        <fullName evidence="2">Uncharacterized protein</fullName>
    </submittedName>
</protein>
<reference evidence="2 3" key="1">
    <citation type="journal article" date="2018" name="Cell">
        <title>The Chara Genome: Secondary Complexity and Implications for Plant Terrestrialization.</title>
        <authorList>
            <person name="Nishiyama T."/>
            <person name="Sakayama H."/>
            <person name="Vries J.D."/>
            <person name="Buschmann H."/>
            <person name="Saint-Marcoux D."/>
            <person name="Ullrich K.K."/>
            <person name="Haas F.B."/>
            <person name="Vanderstraeten L."/>
            <person name="Becker D."/>
            <person name="Lang D."/>
            <person name="Vosolsobe S."/>
            <person name="Rombauts S."/>
            <person name="Wilhelmsson P.K.I."/>
            <person name="Janitza P."/>
            <person name="Kern R."/>
            <person name="Heyl A."/>
            <person name="Rumpler F."/>
            <person name="Villalobos L.I.A.C."/>
            <person name="Clay J.M."/>
            <person name="Skokan R."/>
            <person name="Toyoda A."/>
            <person name="Suzuki Y."/>
            <person name="Kagoshima H."/>
            <person name="Schijlen E."/>
            <person name="Tajeshwar N."/>
            <person name="Catarino B."/>
            <person name="Hetherington A.J."/>
            <person name="Saltykova A."/>
            <person name="Bonnot C."/>
            <person name="Breuninger H."/>
            <person name="Symeonidi A."/>
            <person name="Radhakrishnan G.V."/>
            <person name="Van Nieuwerburgh F."/>
            <person name="Deforce D."/>
            <person name="Chang C."/>
            <person name="Karol K.G."/>
            <person name="Hedrich R."/>
            <person name="Ulvskov P."/>
            <person name="Glockner G."/>
            <person name="Delwiche C.F."/>
            <person name="Petrasek J."/>
            <person name="Van de Peer Y."/>
            <person name="Friml J."/>
            <person name="Beilby M."/>
            <person name="Dolan L."/>
            <person name="Kohara Y."/>
            <person name="Sugano S."/>
            <person name="Fujiyama A."/>
            <person name="Delaux P.-M."/>
            <person name="Quint M."/>
            <person name="TheiBen G."/>
            <person name="Hagemann M."/>
            <person name="Harholt J."/>
            <person name="Dunand C."/>
            <person name="Zachgo S."/>
            <person name="Langdale J."/>
            <person name="Maumus F."/>
            <person name="Straeten D.V.D."/>
            <person name="Gould S.B."/>
            <person name="Rensing S.A."/>
        </authorList>
    </citation>
    <scope>NUCLEOTIDE SEQUENCE [LARGE SCALE GENOMIC DNA]</scope>
    <source>
        <strain evidence="2 3">S276</strain>
    </source>
</reference>
<evidence type="ECO:0000256" key="1">
    <source>
        <dbReference type="SAM" id="MobiDB-lite"/>
    </source>
</evidence>
<organism evidence="2 3">
    <name type="scientific">Chara braunii</name>
    <name type="common">Braun's stonewort</name>
    <dbReference type="NCBI Taxonomy" id="69332"/>
    <lineage>
        <taxon>Eukaryota</taxon>
        <taxon>Viridiplantae</taxon>
        <taxon>Streptophyta</taxon>
        <taxon>Charophyceae</taxon>
        <taxon>Charales</taxon>
        <taxon>Characeae</taxon>
        <taxon>Chara</taxon>
    </lineage>
</organism>
<keyword evidence="3" id="KW-1185">Reference proteome</keyword>
<comment type="caution">
    <text evidence="2">The sequence shown here is derived from an EMBL/GenBank/DDBJ whole genome shotgun (WGS) entry which is preliminary data.</text>
</comment>
<proteinExistence type="predicted"/>
<feature type="region of interest" description="Disordered" evidence="1">
    <location>
        <begin position="272"/>
        <end position="382"/>
    </location>
</feature>
<evidence type="ECO:0000313" key="2">
    <source>
        <dbReference type="EMBL" id="GBG65869.1"/>
    </source>
</evidence>
<gene>
    <name evidence="2" type="ORF">CBR_g53842</name>
</gene>
<dbReference type="Gramene" id="GBG65869">
    <property type="protein sequence ID" value="GBG65869"/>
    <property type="gene ID" value="CBR_g53842"/>
</dbReference>
<dbReference type="AlphaFoldDB" id="A0A388K767"/>